<dbReference type="Pfam" id="PF00027">
    <property type="entry name" value="cNMP_binding"/>
    <property type="match status" value="1"/>
</dbReference>
<dbReference type="EMBL" id="PQVF01000001">
    <property type="protein sequence ID" value="POY39208.1"/>
    <property type="molecule type" value="Genomic_DNA"/>
</dbReference>
<organism evidence="2 3">
    <name type="scientific">Solitalea longa</name>
    <dbReference type="NCBI Taxonomy" id="2079460"/>
    <lineage>
        <taxon>Bacteria</taxon>
        <taxon>Pseudomonadati</taxon>
        <taxon>Bacteroidota</taxon>
        <taxon>Sphingobacteriia</taxon>
        <taxon>Sphingobacteriales</taxon>
        <taxon>Sphingobacteriaceae</taxon>
        <taxon>Solitalea</taxon>
    </lineage>
</organism>
<name>A0A2S5A9G0_9SPHI</name>
<protein>
    <submittedName>
        <fullName evidence="2">Crp/Fnr family transcriptional regulator</fullName>
    </submittedName>
</protein>
<comment type="caution">
    <text evidence="2">The sequence shown here is derived from an EMBL/GenBank/DDBJ whole genome shotgun (WGS) entry which is preliminary data.</text>
</comment>
<dbReference type="InterPro" id="IPR014710">
    <property type="entry name" value="RmlC-like_jellyroll"/>
</dbReference>
<reference evidence="2 3" key="1">
    <citation type="submission" date="2018-01" db="EMBL/GenBank/DDBJ databases">
        <authorList>
            <person name="Gaut B.S."/>
            <person name="Morton B.R."/>
            <person name="Clegg M.T."/>
            <person name="Duvall M.R."/>
        </authorList>
    </citation>
    <scope>NUCLEOTIDE SEQUENCE [LARGE SCALE GENOMIC DNA]</scope>
    <source>
        <strain evidence="2 3">HR-AV</strain>
    </source>
</reference>
<evidence type="ECO:0000259" key="1">
    <source>
        <dbReference type="PROSITE" id="PS50042"/>
    </source>
</evidence>
<dbReference type="CDD" id="cd00038">
    <property type="entry name" value="CAP_ED"/>
    <property type="match status" value="1"/>
</dbReference>
<keyword evidence="3" id="KW-1185">Reference proteome</keyword>
<accession>A0A2S5A9G0</accession>
<evidence type="ECO:0000313" key="3">
    <source>
        <dbReference type="Proteomes" id="UP000236893"/>
    </source>
</evidence>
<dbReference type="AlphaFoldDB" id="A0A2S5A9G0"/>
<dbReference type="OrthoDB" id="758145at2"/>
<dbReference type="SMART" id="SM00100">
    <property type="entry name" value="cNMP"/>
    <property type="match status" value="1"/>
</dbReference>
<dbReference type="Gene3D" id="2.60.120.10">
    <property type="entry name" value="Jelly Rolls"/>
    <property type="match status" value="1"/>
</dbReference>
<feature type="domain" description="Cyclic nucleotide-binding" evidence="1">
    <location>
        <begin position="11"/>
        <end position="66"/>
    </location>
</feature>
<dbReference type="Proteomes" id="UP000236893">
    <property type="component" value="Unassembled WGS sequence"/>
</dbReference>
<dbReference type="PROSITE" id="PS50042">
    <property type="entry name" value="CNMP_BINDING_3"/>
    <property type="match status" value="1"/>
</dbReference>
<gene>
    <name evidence="2" type="ORF">C3K47_01560</name>
</gene>
<dbReference type="InterPro" id="IPR018490">
    <property type="entry name" value="cNMP-bd_dom_sf"/>
</dbReference>
<dbReference type="RefSeq" id="WP_103787310.1">
    <property type="nucleotide sequence ID" value="NZ_PQVF01000001.1"/>
</dbReference>
<proteinExistence type="predicted"/>
<dbReference type="SUPFAM" id="SSF51206">
    <property type="entry name" value="cAMP-binding domain-like"/>
    <property type="match status" value="1"/>
</dbReference>
<sequence>MHEHLRKQIENIATFQESDLLTISDCFKSHMFDAKQYILEEGKIASDIHFIISGLVRVYYYKDGKEITTYMACDDGFVSSYSSFINQSKSVEYIQCLEKTEALSISFPKMQELYEKIPQWQAVGRRLAEQNYICMANRVLQLQGIPAREKYLDFLSTSPKKIIQRAPLIHIASFLGITPESLSRIRKSIS</sequence>
<evidence type="ECO:0000313" key="2">
    <source>
        <dbReference type="EMBL" id="POY39208.1"/>
    </source>
</evidence>
<dbReference type="InterPro" id="IPR000595">
    <property type="entry name" value="cNMP-bd_dom"/>
</dbReference>